<dbReference type="Proteomes" id="UP001193680">
    <property type="component" value="Unassembled WGS sequence"/>
</dbReference>
<dbReference type="InterPro" id="IPR008622">
    <property type="entry name" value="FliT"/>
</dbReference>
<protein>
    <recommendedName>
        <fullName evidence="5">Flagellar protein FliT</fullName>
    </recommendedName>
</protein>
<organism evidence="6 7">
    <name type="scientific">Thiomicrorhabdus heinhorstiae</name>
    <dbReference type="NCBI Taxonomy" id="2748010"/>
    <lineage>
        <taxon>Bacteria</taxon>
        <taxon>Pseudomonadati</taxon>
        <taxon>Pseudomonadota</taxon>
        <taxon>Gammaproteobacteria</taxon>
        <taxon>Thiotrichales</taxon>
        <taxon>Piscirickettsiaceae</taxon>
        <taxon>Thiomicrorhabdus</taxon>
    </lineage>
</organism>
<evidence type="ECO:0000256" key="3">
    <source>
        <dbReference type="ARBA" id="ARBA00022795"/>
    </source>
</evidence>
<keyword evidence="4" id="KW-0143">Chaperone</keyword>
<comment type="subcellular location">
    <subcellularLocation>
        <location evidence="1">Cytoplasm</location>
        <location evidence="1">Cytosol</location>
    </subcellularLocation>
</comment>
<reference evidence="6 7" key="1">
    <citation type="submission" date="2020-11" db="EMBL/GenBank/DDBJ databases">
        <title>Sulfur oxidizing isolate from Hospital Hole Sinkhole.</title>
        <authorList>
            <person name="Scott K.M."/>
        </authorList>
    </citation>
    <scope>NUCLEOTIDE SEQUENCE [LARGE SCALE GENOMIC DNA]</scope>
    <source>
        <strain evidence="6 7">HH1</strain>
    </source>
</reference>
<accession>A0ABS0BZX5</accession>
<proteinExistence type="predicted"/>
<name>A0ABS0BZX5_9GAMM</name>
<dbReference type="Pfam" id="PF05400">
    <property type="entry name" value="FliT"/>
    <property type="match status" value="1"/>
</dbReference>
<evidence type="ECO:0000313" key="6">
    <source>
        <dbReference type="EMBL" id="MBF6058386.1"/>
    </source>
</evidence>
<evidence type="ECO:0000256" key="2">
    <source>
        <dbReference type="ARBA" id="ARBA00022490"/>
    </source>
</evidence>
<evidence type="ECO:0000256" key="1">
    <source>
        <dbReference type="ARBA" id="ARBA00004514"/>
    </source>
</evidence>
<dbReference type="EMBL" id="JACBGI020000016">
    <property type="protein sequence ID" value="MBF6058386.1"/>
    <property type="molecule type" value="Genomic_DNA"/>
</dbReference>
<dbReference type="RefSeq" id="WP_185978526.1">
    <property type="nucleotide sequence ID" value="NZ_JACBGI020000016.1"/>
</dbReference>
<keyword evidence="7" id="KW-1185">Reference proteome</keyword>
<sequence>MSQDALQRTRLILLSHSKNMLNAAQSQDWEAFLPLESVWQEKLEQAVEQWGQQLNEIIPSLLEDNRQIQQAIKSYQQDLAGDLKQSRYVHKALKEYLA</sequence>
<evidence type="ECO:0000313" key="7">
    <source>
        <dbReference type="Proteomes" id="UP001193680"/>
    </source>
</evidence>
<dbReference type="Gene3D" id="1.20.58.380">
    <property type="entry name" value="Flagellar protein flit"/>
    <property type="match status" value="1"/>
</dbReference>
<gene>
    <name evidence="6" type="ORF">H8792_008535</name>
</gene>
<keyword evidence="2" id="KW-0963">Cytoplasm</keyword>
<keyword evidence="3" id="KW-1005">Bacterial flagellum biogenesis</keyword>
<evidence type="ECO:0000256" key="5">
    <source>
        <dbReference type="ARBA" id="ARBA00093797"/>
    </source>
</evidence>
<comment type="caution">
    <text evidence="6">The sequence shown here is derived from an EMBL/GenBank/DDBJ whole genome shotgun (WGS) entry which is preliminary data.</text>
</comment>
<evidence type="ECO:0000256" key="4">
    <source>
        <dbReference type="ARBA" id="ARBA00023186"/>
    </source>
</evidence>